<proteinExistence type="predicted"/>
<accession>A0A2N1MCH6</accession>
<comment type="caution">
    <text evidence="2">The sequence shown here is derived from an EMBL/GenBank/DDBJ whole genome shotgun (WGS) entry which is preliminary data.</text>
</comment>
<feature type="compositionally biased region" description="Polar residues" evidence="1">
    <location>
        <begin position="42"/>
        <end position="66"/>
    </location>
</feature>
<protein>
    <submittedName>
        <fullName evidence="2">Uncharacterized protein</fullName>
    </submittedName>
</protein>
<reference evidence="2 3" key="2">
    <citation type="submission" date="2017-10" db="EMBL/GenBank/DDBJ databases">
        <title>Extensive intraspecific genome diversity in a model arbuscular mycorrhizal fungus.</title>
        <authorList>
            <person name="Chen E.C.H."/>
            <person name="Morin E."/>
            <person name="Baudet D."/>
            <person name="Noel J."/>
            <person name="Ndikumana S."/>
            <person name="Charron P."/>
            <person name="St-Onge C."/>
            <person name="Giorgi J."/>
            <person name="Grigoriev I.V."/>
            <person name="Roux C."/>
            <person name="Martin F.M."/>
            <person name="Corradi N."/>
        </authorList>
    </citation>
    <scope>NUCLEOTIDE SEQUENCE [LARGE SCALE GENOMIC DNA]</scope>
    <source>
        <strain evidence="2 3">C2</strain>
    </source>
</reference>
<feature type="non-terminal residue" evidence="2">
    <location>
        <position position="94"/>
    </location>
</feature>
<evidence type="ECO:0000313" key="2">
    <source>
        <dbReference type="EMBL" id="PKK59336.1"/>
    </source>
</evidence>
<evidence type="ECO:0000256" key="1">
    <source>
        <dbReference type="SAM" id="MobiDB-lite"/>
    </source>
</evidence>
<evidence type="ECO:0000313" key="3">
    <source>
        <dbReference type="Proteomes" id="UP000233469"/>
    </source>
</evidence>
<dbReference type="Proteomes" id="UP000233469">
    <property type="component" value="Unassembled WGS sequence"/>
</dbReference>
<sequence>MHIVHYSCIDNPRKLCPICPSTNDMETDDMETDNDEIVTDNFETQGSRTTQNKRTMNPASTEQSSSKKVKQTRKQIDRNDSPTLKKLIIELTSP</sequence>
<feature type="region of interest" description="Disordered" evidence="1">
    <location>
        <begin position="42"/>
        <end position="94"/>
    </location>
</feature>
<name>A0A2N1MCH6_9GLOM</name>
<gene>
    <name evidence="2" type="ORF">RhiirC2_762802</name>
</gene>
<dbReference type="AlphaFoldDB" id="A0A2N1MCH6"/>
<organism evidence="2 3">
    <name type="scientific">Rhizophagus irregularis</name>
    <dbReference type="NCBI Taxonomy" id="588596"/>
    <lineage>
        <taxon>Eukaryota</taxon>
        <taxon>Fungi</taxon>
        <taxon>Fungi incertae sedis</taxon>
        <taxon>Mucoromycota</taxon>
        <taxon>Glomeromycotina</taxon>
        <taxon>Glomeromycetes</taxon>
        <taxon>Glomerales</taxon>
        <taxon>Glomeraceae</taxon>
        <taxon>Rhizophagus</taxon>
    </lineage>
</organism>
<reference evidence="2 3" key="1">
    <citation type="submission" date="2016-04" db="EMBL/GenBank/DDBJ databases">
        <title>Genome analyses suggest a sexual origin of heterokaryosis in a supposedly ancient asexual fungus.</title>
        <authorList>
            <person name="Ropars J."/>
            <person name="Sedzielewska K."/>
            <person name="Noel J."/>
            <person name="Charron P."/>
            <person name="Farinelli L."/>
            <person name="Marton T."/>
            <person name="Kruger M."/>
            <person name="Pelin A."/>
            <person name="Brachmann A."/>
            <person name="Corradi N."/>
        </authorList>
    </citation>
    <scope>NUCLEOTIDE SEQUENCE [LARGE SCALE GENOMIC DNA]</scope>
    <source>
        <strain evidence="2 3">C2</strain>
    </source>
</reference>
<dbReference type="EMBL" id="LLXL01003095">
    <property type="protein sequence ID" value="PKK59336.1"/>
    <property type="molecule type" value="Genomic_DNA"/>
</dbReference>